<dbReference type="InterPro" id="IPR037257">
    <property type="entry name" value="T2SS_E_N_sf"/>
</dbReference>
<gene>
    <name evidence="2" type="ORF">DES32_0576</name>
</gene>
<sequence length="428" mass="45342">MRSEPWFEQTRERGLAPASTQRKLAILRAPGAAPKSDQPSSLPSAISPARGARRWPGEIGFLVHYDVPPACLAIATEKARELGVTADRVLIAKGLVSETHFYRCLARHLRVGFVEGDIALAANVNYRAAIRAGVTPLARGHGADLLAAPRGRAIIALIAAARQTNRVKNLAITTPTHLSNLARAAARVEIANAASLTLQTLDASLCARDGMTKPQLLALTAAACLAAFFAPLAPVETATICTALASFVFLAILWLRLSICAASLAAAAPQASPLADADLPLYSLVVALHREARIVPQLLAAIEALAYPRTKLDVKFVLEDGDDATLAALRRAPPYSEIIIVPAGLPRTKPRALNAALPLVRGELVAVYDAEDIPDPQQLRRAAARFAVAPSRLACLQARLAIDNTGDGWLAHGLMAQTPEGRSHVTLA</sequence>
<dbReference type="InterPro" id="IPR029044">
    <property type="entry name" value="Nucleotide-diphossugar_trans"/>
</dbReference>
<dbReference type="Gene3D" id="3.90.550.10">
    <property type="entry name" value="Spore Coat Polysaccharide Biosynthesis Protein SpsA, Chain A"/>
    <property type="match status" value="1"/>
</dbReference>
<keyword evidence="3" id="KW-1185">Reference proteome</keyword>
<protein>
    <submittedName>
        <fullName evidence="2">Glycosyl transferase family 2</fullName>
    </submittedName>
</protein>
<dbReference type="Pfam" id="PF13641">
    <property type="entry name" value="Glyco_tranf_2_3"/>
    <property type="match status" value="1"/>
</dbReference>
<dbReference type="Proteomes" id="UP000256900">
    <property type="component" value="Unassembled WGS sequence"/>
</dbReference>
<organism evidence="2 3">
    <name type="scientific">Methylovirgula ligni</name>
    <dbReference type="NCBI Taxonomy" id="569860"/>
    <lineage>
        <taxon>Bacteria</taxon>
        <taxon>Pseudomonadati</taxon>
        <taxon>Pseudomonadota</taxon>
        <taxon>Alphaproteobacteria</taxon>
        <taxon>Hyphomicrobiales</taxon>
        <taxon>Beijerinckiaceae</taxon>
        <taxon>Methylovirgula</taxon>
    </lineage>
</organism>
<dbReference type="EMBL" id="QUMO01000001">
    <property type="protein sequence ID" value="REF89355.1"/>
    <property type="molecule type" value="Genomic_DNA"/>
</dbReference>
<dbReference type="AlphaFoldDB" id="A0A3D9Z3F3"/>
<proteinExistence type="predicted"/>
<evidence type="ECO:0000313" key="2">
    <source>
        <dbReference type="EMBL" id="REF89355.1"/>
    </source>
</evidence>
<dbReference type="SUPFAM" id="SSF160246">
    <property type="entry name" value="EspE N-terminal domain-like"/>
    <property type="match status" value="1"/>
</dbReference>
<keyword evidence="2" id="KW-0808">Transferase</keyword>
<evidence type="ECO:0000313" key="3">
    <source>
        <dbReference type="Proteomes" id="UP000256900"/>
    </source>
</evidence>
<name>A0A3D9Z3F3_9HYPH</name>
<feature type="region of interest" description="Disordered" evidence="1">
    <location>
        <begin position="29"/>
        <end position="49"/>
    </location>
</feature>
<dbReference type="RefSeq" id="WP_165204059.1">
    <property type="nucleotide sequence ID" value="NZ_CP025086.1"/>
</dbReference>
<evidence type="ECO:0000256" key="1">
    <source>
        <dbReference type="SAM" id="MobiDB-lite"/>
    </source>
</evidence>
<dbReference type="GO" id="GO:0016740">
    <property type="term" value="F:transferase activity"/>
    <property type="evidence" value="ECO:0007669"/>
    <property type="project" value="UniProtKB-KW"/>
</dbReference>
<dbReference type="SUPFAM" id="SSF53448">
    <property type="entry name" value="Nucleotide-diphospho-sugar transferases"/>
    <property type="match status" value="1"/>
</dbReference>
<accession>A0A3D9Z3F3</accession>
<reference evidence="2 3" key="1">
    <citation type="submission" date="2018-08" db="EMBL/GenBank/DDBJ databases">
        <title>Genomic Encyclopedia of Type Strains, Phase IV (KMG-IV): sequencing the most valuable type-strain genomes for metagenomic binning, comparative biology and taxonomic classification.</title>
        <authorList>
            <person name="Goeker M."/>
        </authorList>
    </citation>
    <scope>NUCLEOTIDE SEQUENCE [LARGE SCALE GENOMIC DNA]</scope>
    <source>
        <strain evidence="2 3">BW863</strain>
    </source>
</reference>
<comment type="caution">
    <text evidence="2">The sequence shown here is derived from an EMBL/GenBank/DDBJ whole genome shotgun (WGS) entry which is preliminary data.</text>
</comment>